<dbReference type="AlphaFoldDB" id="A0A9D4LRD6"/>
<organism evidence="1 3">
    <name type="scientific">Dreissena polymorpha</name>
    <name type="common">Zebra mussel</name>
    <name type="synonym">Mytilus polymorpha</name>
    <dbReference type="NCBI Taxonomy" id="45954"/>
    <lineage>
        <taxon>Eukaryota</taxon>
        <taxon>Metazoa</taxon>
        <taxon>Spiralia</taxon>
        <taxon>Lophotrochozoa</taxon>
        <taxon>Mollusca</taxon>
        <taxon>Bivalvia</taxon>
        <taxon>Autobranchia</taxon>
        <taxon>Heteroconchia</taxon>
        <taxon>Euheterodonta</taxon>
        <taxon>Imparidentia</taxon>
        <taxon>Neoheterodontei</taxon>
        <taxon>Myida</taxon>
        <taxon>Dreissenoidea</taxon>
        <taxon>Dreissenidae</taxon>
        <taxon>Dreissena</taxon>
    </lineage>
</organism>
<dbReference type="EMBL" id="JAIWYP010000002">
    <property type="protein sequence ID" value="KAH3862626.1"/>
    <property type="molecule type" value="Genomic_DNA"/>
</dbReference>
<reference evidence="1" key="1">
    <citation type="journal article" date="2019" name="bioRxiv">
        <title>The Genome of the Zebra Mussel, Dreissena polymorpha: A Resource for Invasive Species Research.</title>
        <authorList>
            <person name="McCartney M.A."/>
            <person name="Auch B."/>
            <person name="Kono T."/>
            <person name="Mallez S."/>
            <person name="Zhang Y."/>
            <person name="Obille A."/>
            <person name="Becker A."/>
            <person name="Abrahante J.E."/>
            <person name="Garbe J."/>
            <person name="Badalamenti J.P."/>
            <person name="Herman A."/>
            <person name="Mangelson H."/>
            <person name="Liachko I."/>
            <person name="Sullivan S."/>
            <person name="Sone E.D."/>
            <person name="Koren S."/>
            <person name="Silverstein K.A.T."/>
            <person name="Beckman K.B."/>
            <person name="Gohl D.M."/>
        </authorList>
    </citation>
    <scope>NUCLEOTIDE SEQUENCE</scope>
    <source>
        <strain evidence="1">Duluth1</strain>
        <tissue evidence="1">Whole animal</tissue>
    </source>
</reference>
<dbReference type="Proteomes" id="UP000828390">
    <property type="component" value="Unassembled WGS sequence"/>
</dbReference>
<evidence type="ECO:0000313" key="1">
    <source>
        <dbReference type="EMBL" id="KAH3862626.1"/>
    </source>
</evidence>
<sequence length="62" mass="6921">MSNIGPEFSLSRDAYAARSKSLNRQGKGSRKLLPQLTDDQIDDLYQKQILGCHTPNALLNTM</sequence>
<accession>A0A9D4LRD6</accession>
<proteinExistence type="predicted"/>
<gene>
    <name evidence="1" type="ORF">DPMN_025596</name>
    <name evidence="2" type="ORF">DPMN_025619</name>
</gene>
<evidence type="ECO:0000313" key="2">
    <source>
        <dbReference type="EMBL" id="KAH3862649.1"/>
    </source>
</evidence>
<name>A0A9D4LRD6_DREPO</name>
<protein>
    <submittedName>
        <fullName evidence="1">Uncharacterized protein</fullName>
    </submittedName>
</protein>
<dbReference type="EMBL" id="JAIWYP010000002">
    <property type="protein sequence ID" value="KAH3862649.1"/>
    <property type="molecule type" value="Genomic_DNA"/>
</dbReference>
<reference evidence="1" key="2">
    <citation type="submission" date="2020-11" db="EMBL/GenBank/DDBJ databases">
        <authorList>
            <person name="McCartney M.A."/>
            <person name="Auch B."/>
            <person name="Kono T."/>
            <person name="Mallez S."/>
            <person name="Becker A."/>
            <person name="Gohl D.M."/>
            <person name="Silverstein K.A.T."/>
            <person name="Koren S."/>
            <person name="Bechman K.B."/>
            <person name="Herman A."/>
            <person name="Abrahante J.E."/>
            <person name="Garbe J."/>
        </authorList>
    </citation>
    <scope>NUCLEOTIDE SEQUENCE</scope>
    <source>
        <strain evidence="1">Duluth1</strain>
        <tissue evidence="1">Whole animal</tissue>
    </source>
</reference>
<evidence type="ECO:0000313" key="3">
    <source>
        <dbReference type="Proteomes" id="UP000828390"/>
    </source>
</evidence>
<keyword evidence="3" id="KW-1185">Reference proteome</keyword>
<comment type="caution">
    <text evidence="1">The sequence shown here is derived from an EMBL/GenBank/DDBJ whole genome shotgun (WGS) entry which is preliminary data.</text>
</comment>